<dbReference type="SUPFAM" id="SSF52540">
    <property type="entry name" value="P-loop containing nucleoside triphosphate hydrolases"/>
    <property type="match status" value="1"/>
</dbReference>
<evidence type="ECO:0000259" key="4">
    <source>
        <dbReference type="Pfam" id="PF00685"/>
    </source>
</evidence>
<dbReference type="EMBL" id="OU015568">
    <property type="protein sequence ID" value="CAG5076960.1"/>
    <property type="molecule type" value="Genomic_DNA"/>
</dbReference>
<protein>
    <recommendedName>
        <fullName evidence="3">Sulfotransferase</fullName>
        <ecNumber evidence="3">2.8.2.-</ecNumber>
    </recommendedName>
</protein>
<reference evidence="5 6" key="1">
    <citation type="submission" date="2021-04" db="EMBL/GenBank/DDBJ databases">
        <authorList>
            <person name="Bliznina A."/>
        </authorList>
    </citation>
    <scope>NUCLEOTIDE SEQUENCE [LARGE SCALE GENOMIC DNA]</scope>
</reference>
<dbReference type="InterPro" id="IPR000863">
    <property type="entry name" value="Sulfotransferase_dom"/>
</dbReference>
<dbReference type="Pfam" id="PF00685">
    <property type="entry name" value="Sulfotransfer_1"/>
    <property type="match status" value="1"/>
</dbReference>
<comment type="similarity">
    <text evidence="3">Belongs to the sulfotransferase 1 family.</text>
</comment>
<dbReference type="PANTHER" id="PTHR10605:SF72">
    <property type="entry name" value="HEPARAN SULFATE 3-O SULFOTRANSFERASE-B, ISOFORM A"/>
    <property type="match status" value="1"/>
</dbReference>
<sequence length="411" mass="48310">MFQLREKGQLVEHGMMDMSDVNVNVKEKMVLEDKPFKVGLSENVDYADGVSFPTVEELDLTVEQKQNLSSFLHSPMNRRRQKKHGQEIPKRRWPDLIITGAKKCGTTALKIFMNYHPTFQDKPGERHFFNRAPNWKKGYSWYLSEMPLTYDDEVCYEKTPDYFDRPFVPERMKELPNSDKVKFIHVLCDPVRRSFSHFLHMFTVQEHGEWATGGFEFLSKNFGDMPKEQAFGETIEMAFKNLLNGKELMTLSDDEIRSAVREYFTKWDLKPGDPNRVFPLRIPDAILTGSLYSVHISTYLHYFTQDRMLYLDATELIENPGKSLRRVAQFMNVPATIDENNFYFDEQKGYYCMTPPVESGRASFCLGSEKGRSKDKVLPDELKNRIRRFYKPFLEDLTNKYSGDNYDHWDW</sequence>
<dbReference type="Proteomes" id="UP001158576">
    <property type="component" value="Chromosome PAR"/>
</dbReference>
<gene>
    <name evidence="5" type="ORF">OKIOD_LOCUS156</name>
</gene>
<organism evidence="5 6">
    <name type="scientific">Oikopleura dioica</name>
    <name type="common">Tunicate</name>
    <dbReference type="NCBI Taxonomy" id="34765"/>
    <lineage>
        <taxon>Eukaryota</taxon>
        <taxon>Metazoa</taxon>
        <taxon>Chordata</taxon>
        <taxon>Tunicata</taxon>
        <taxon>Appendicularia</taxon>
        <taxon>Copelata</taxon>
        <taxon>Oikopleuridae</taxon>
        <taxon>Oikopleura</taxon>
    </lineage>
</organism>
<evidence type="ECO:0000256" key="3">
    <source>
        <dbReference type="RuleBase" id="RU361155"/>
    </source>
</evidence>
<evidence type="ECO:0000256" key="1">
    <source>
        <dbReference type="ARBA" id="ARBA00022679"/>
    </source>
</evidence>
<feature type="domain" description="Sulfotransferase" evidence="4">
    <location>
        <begin position="94"/>
        <end position="393"/>
    </location>
</feature>
<keyword evidence="6" id="KW-1185">Reference proteome</keyword>
<accession>A0ABN7RK11</accession>
<dbReference type="InterPro" id="IPR027417">
    <property type="entry name" value="P-loop_NTPase"/>
</dbReference>
<evidence type="ECO:0000313" key="6">
    <source>
        <dbReference type="Proteomes" id="UP001158576"/>
    </source>
</evidence>
<dbReference type="Gene3D" id="3.40.50.300">
    <property type="entry name" value="P-loop containing nucleotide triphosphate hydrolases"/>
    <property type="match status" value="1"/>
</dbReference>
<keyword evidence="1 3" id="KW-0808">Transferase</keyword>
<dbReference type="EC" id="2.8.2.-" evidence="3"/>
<name>A0ABN7RK11_OIKDI</name>
<dbReference type="PANTHER" id="PTHR10605">
    <property type="entry name" value="HEPARAN SULFATE SULFOTRANSFERASE"/>
    <property type="match status" value="1"/>
</dbReference>
<dbReference type="InterPro" id="IPR037359">
    <property type="entry name" value="NST/OST"/>
</dbReference>
<evidence type="ECO:0000313" key="5">
    <source>
        <dbReference type="EMBL" id="CAG5076960.1"/>
    </source>
</evidence>
<proteinExistence type="inferred from homology"/>
<evidence type="ECO:0000256" key="2">
    <source>
        <dbReference type="ARBA" id="ARBA00023180"/>
    </source>
</evidence>
<keyword evidence="2" id="KW-0325">Glycoprotein</keyword>